<comment type="caution">
    <text evidence="2">The sequence shown here is derived from an EMBL/GenBank/DDBJ whole genome shotgun (WGS) entry which is preliminary data.</text>
</comment>
<keyword evidence="3" id="KW-1185">Reference proteome</keyword>
<dbReference type="AlphaFoldDB" id="A0A1S2QNE3"/>
<accession>A0A1S2QNE3</accession>
<reference evidence="2 3" key="1">
    <citation type="submission" date="2016-10" db="EMBL/GenBank/DDBJ databases">
        <title>Genome sequence of Streptomyces sp. MUSC 1.</title>
        <authorList>
            <person name="Lee L.-H."/>
            <person name="Ser H.-L."/>
            <person name="Law J.W.-F."/>
        </authorList>
    </citation>
    <scope>NUCLEOTIDE SEQUENCE [LARGE SCALE GENOMIC DNA]</scope>
    <source>
        <strain evidence="2 3">MUSC 1</strain>
    </source>
</reference>
<feature type="transmembrane region" description="Helical" evidence="1">
    <location>
        <begin position="35"/>
        <end position="53"/>
    </location>
</feature>
<sequence length="175" mass="18330">MSTLTQAMIINGAVLIAVLEADLGPHRRIGRLRILRPALMAGAIVPLFVKSPATHGFGLALELTATLAGLLVGLLAMAFTTVYRSPTTGGPVSRAGFAYAALWTVVIGARAAFSYGSAHWFAPQLGRWMTEHQVTADALTDALLLMAVAMTLTRTLGLAARAMTAGRRTLSAAAE</sequence>
<feature type="transmembrane region" description="Helical" evidence="1">
    <location>
        <begin position="142"/>
        <end position="160"/>
    </location>
</feature>
<evidence type="ECO:0000256" key="1">
    <source>
        <dbReference type="SAM" id="Phobius"/>
    </source>
</evidence>
<evidence type="ECO:0000313" key="2">
    <source>
        <dbReference type="EMBL" id="OIK07682.1"/>
    </source>
</evidence>
<evidence type="ECO:0000313" key="3">
    <source>
        <dbReference type="Proteomes" id="UP000179642"/>
    </source>
</evidence>
<dbReference type="RefSeq" id="WP_071378856.1">
    <property type="nucleotide sequence ID" value="NZ_MLYO01000009.1"/>
</dbReference>
<dbReference type="EMBL" id="MLYO01000009">
    <property type="protein sequence ID" value="OIK07682.1"/>
    <property type="molecule type" value="Genomic_DNA"/>
</dbReference>
<proteinExistence type="predicted"/>
<dbReference type="Proteomes" id="UP000179642">
    <property type="component" value="Unassembled WGS sequence"/>
</dbReference>
<dbReference type="OrthoDB" id="3700731at2"/>
<feature type="transmembrane region" description="Helical" evidence="1">
    <location>
        <begin position="59"/>
        <end position="83"/>
    </location>
</feature>
<name>A0A1S2QNE3_9ACTN</name>
<keyword evidence="1" id="KW-0472">Membrane</keyword>
<feature type="transmembrane region" description="Helical" evidence="1">
    <location>
        <begin position="95"/>
        <end position="122"/>
    </location>
</feature>
<evidence type="ECO:0008006" key="4">
    <source>
        <dbReference type="Google" id="ProtNLM"/>
    </source>
</evidence>
<organism evidence="2 3">
    <name type="scientific">Streptomyces monashensis</name>
    <dbReference type="NCBI Taxonomy" id="1678012"/>
    <lineage>
        <taxon>Bacteria</taxon>
        <taxon>Bacillati</taxon>
        <taxon>Actinomycetota</taxon>
        <taxon>Actinomycetes</taxon>
        <taxon>Kitasatosporales</taxon>
        <taxon>Streptomycetaceae</taxon>
        <taxon>Streptomyces</taxon>
    </lineage>
</organism>
<protein>
    <recommendedName>
        <fullName evidence="4">DUF1453 domain-containing protein</fullName>
    </recommendedName>
</protein>
<gene>
    <name evidence="2" type="ORF">BIV23_01465</name>
</gene>
<keyword evidence="1" id="KW-1133">Transmembrane helix</keyword>
<keyword evidence="1" id="KW-0812">Transmembrane</keyword>